<keyword evidence="4 14" id="KW-0963">Cytoplasm</keyword>
<keyword evidence="10 14" id="KW-0479">Metal-binding</keyword>
<evidence type="ECO:0000313" key="16">
    <source>
        <dbReference type="EMBL" id="ROR01473.1"/>
    </source>
</evidence>
<sequence>MREDRVLIKDFPLKALEAWVAGLGERPFRARQIFRHLYVRLIRSWDECSDLPKAFRTQLEYGTILNALELVGTEDALDGTRKFAFRLHDGHLIESVLIPDPPRLTACLSSQVGCALGCRFCLTGTMGFVRHLRTAEIVDQLIQMQHAVGPKPRITNIVFMGMGEPLANEEAVRRALTILLAPEGLGFSHRRVTVSTVGLVPPMKRLGRESPVNLAVSLHAADDETRNRLMPINRTYPLAALMEACRAYPMPSRKRITFEYILLKGVNDRPEDARHLVKLLSHVRCKVNLIPFNPHPSLPFERPSEETVAAFQDILQQAHFTATIRQSRGADIRAACGQLAARMVN</sequence>
<feature type="binding site" evidence="14">
    <location>
        <position position="114"/>
    </location>
    <ligand>
        <name>[4Fe-4S] cluster</name>
        <dbReference type="ChEBI" id="CHEBI:49883"/>
        <note>4Fe-4S-S-AdoMet</note>
    </ligand>
</feature>
<dbReference type="HAMAP" id="MF_01849">
    <property type="entry name" value="RNA_methyltr_RlmN"/>
    <property type="match status" value="1"/>
</dbReference>
<proteinExistence type="inferred from homology"/>
<dbReference type="SFLD" id="SFLDF00275">
    <property type="entry name" value="adenosine_C2_methyltransferase"/>
    <property type="match status" value="1"/>
</dbReference>
<evidence type="ECO:0000256" key="2">
    <source>
        <dbReference type="ARBA" id="ARBA00007544"/>
    </source>
</evidence>
<name>A0A3N1VF11_9BACT</name>
<evidence type="ECO:0000256" key="9">
    <source>
        <dbReference type="ARBA" id="ARBA00022694"/>
    </source>
</evidence>
<protein>
    <recommendedName>
        <fullName evidence="14">Probable dual-specificity RNA methyltransferase RlmN</fullName>
        <ecNumber evidence="14">2.1.1.192</ecNumber>
    </recommendedName>
    <alternativeName>
        <fullName evidence="14">23S rRNA (adenine(2503)-C(2))-methyltransferase</fullName>
    </alternativeName>
    <alternativeName>
        <fullName evidence="14">23S rRNA m2A2503 methyltransferase</fullName>
    </alternativeName>
    <alternativeName>
        <fullName evidence="14">Ribosomal RNA large subunit methyltransferase N</fullName>
    </alternativeName>
    <alternativeName>
        <fullName evidence="14">tRNA (adenine(37)-C(2))-methyltransferase</fullName>
    </alternativeName>
    <alternativeName>
        <fullName evidence="14">tRNA m2A37 methyltransferase</fullName>
    </alternativeName>
</protein>
<evidence type="ECO:0000256" key="12">
    <source>
        <dbReference type="ARBA" id="ARBA00023014"/>
    </source>
</evidence>
<keyword evidence="7 14" id="KW-0808">Transferase</keyword>
<dbReference type="PANTHER" id="PTHR30544">
    <property type="entry name" value="23S RRNA METHYLTRANSFERASE"/>
    <property type="match status" value="1"/>
</dbReference>
<dbReference type="Gene3D" id="3.20.20.70">
    <property type="entry name" value="Aldolase class I"/>
    <property type="match status" value="1"/>
</dbReference>
<dbReference type="GO" id="GO:0019843">
    <property type="term" value="F:rRNA binding"/>
    <property type="evidence" value="ECO:0007669"/>
    <property type="project" value="UniProtKB-UniRule"/>
</dbReference>
<evidence type="ECO:0000256" key="5">
    <source>
        <dbReference type="ARBA" id="ARBA00022552"/>
    </source>
</evidence>
<dbReference type="InterPro" id="IPR013785">
    <property type="entry name" value="Aldolase_TIM"/>
</dbReference>
<dbReference type="PANTHER" id="PTHR30544:SF5">
    <property type="entry name" value="RADICAL SAM CORE DOMAIN-CONTAINING PROTEIN"/>
    <property type="match status" value="1"/>
</dbReference>
<comment type="cofactor">
    <cofactor evidence="14">
        <name>[4Fe-4S] cluster</name>
        <dbReference type="ChEBI" id="CHEBI:49883"/>
    </cofactor>
    <text evidence="14">Binds 1 [4Fe-4S] cluster. The cluster is coordinated with 3 cysteines and an exchangeable S-adenosyl-L-methionine.</text>
</comment>
<dbReference type="AlphaFoldDB" id="A0A3N1VF11"/>
<dbReference type="Proteomes" id="UP000276223">
    <property type="component" value="Unassembled WGS sequence"/>
</dbReference>
<dbReference type="InterPro" id="IPR048641">
    <property type="entry name" value="RlmN_N"/>
</dbReference>
<dbReference type="PIRSF" id="PIRSF006004">
    <property type="entry name" value="CHP00048"/>
    <property type="match status" value="1"/>
</dbReference>
<evidence type="ECO:0000313" key="17">
    <source>
        <dbReference type="Proteomes" id="UP000276223"/>
    </source>
</evidence>
<feature type="binding site" evidence="14">
    <location>
        <position position="195"/>
    </location>
    <ligand>
        <name>S-adenosyl-L-methionine</name>
        <dbReference type="ChEBI" id="CHEBI:59789"/>
    </ligand>
</feature>
<dbReference type="GO" id="GO:0002935">
    <property type="term" value="F:tRNA (adenine(37)-C2)-methyltransferase activity"/>
    <property type="evidence" value="ECO:0007669"/>
    <property type="project" value="UniProtKB-UniRule"/>
</dbReference>
<feature type="binding site" evidence="14">
    <location>
        <begin position="163"/>
        <end position="164"/>
    </location>
    <ligand>
        <name>S-adenosyl-L-methionine</name>
        <dbReference type="ChEBI" id="CHEBI:59789"/>
    </ligand>
</feature>
<dbReference type="GO" id="GO:0000049">
    <property type="term" value="F:tRNA binding"/>
    <property type="evidence" value="ECO:0007669"/>
    <property type="project" value="UniProtKB-UniRule"/>
</dbReference>
<dbReference type="PROSITE" id="PS51918">
    <property type="entry name" value="RADICAL_SAM"/>
    <property type="match status" value="1"/>
</dbReference>
<evidence type="ECO:0000256" key="6">
    <source>
        <dbReference type="ARBA" id="ARBA00022603"/>
    </source>
</evidence>
<evidence type="ECO:0000256" key="7">
    <source>
        <dbReference type="ARBA" id="ARBA00022679"/>
    </source>
</evidence>
<feature type="active site" description="S-methylcysteine intermediate" evidence="14">
    <location>
        <position position="336"/>
    </location>
</feature>
<comment type="subcellular location">
    <subcellularLocation>
        <location evidence="1 14">Cytoplasm</location>
    </subcellularLocation>
</comment>
<dbReference type="NCBIfam" id="TIGR00048">
    <property type="entry name" value="rRNA_mod_RlmN"/>
    <property type="match status" value="1"/>
</dbReference>
<evidence type="ECO:0000256" key="1">
    <source>
        <dbReference type="ARBA" id="ARBA00004496"/>
    </source>
</evidence>
<evidence type="ECO:0000256" key="4">
    <source>
        <dbReference type="ARBA" id="ARBA00022490"/>
    </source>
</evidence>
<keyword evidence="8 14" id="KW-0949">S-adenosyl-L-methionine</keyword>
<dbReference type="InterPro" id="IPR027492">
    <property type="entry name" value="RNA_MTrfase_RlmN"/>
</dbReference>
<evidence type="ECO:0000259" key="15">
    <source>
        <dbReference type="PROSITE" id="PS51918"/>
    </source>
</evidence>
<dbReference type="SUPFAM" id="SSF102114">
    <property type="entry name" value="Radical SAM enzymes"/>
    <property type="match status" value="1"/>
</dbReference>
<feature type="active site" description="Proton acceptor" evidence="14">
    <location>
        <position position="94"/>
    </location>
</feature>
<dbReference type="CDD" id="cd01335">
    <property type="entry name" value="Radical_SAM"/>
    <property type="match status" value="1"/>
</dbReference>
<feature type="binding site" evidence="14">
    <location>
        <position position="121"/>
    </location>
    <ligand>
        <name>[4Fe-4S] cluster</name>
        <dbReference type="ChEBI" id="CHEBI:49883"/>
        <note>4Fe-4S-S-AdoMet</note>
    </ligand>
</feature>
<gene>
    <name evidence="14" type="primary">rlmN</name>
    <name evidence="16" type="ORF">EDC27_0647</name>
</gene>
<comment type="catalytic activity">
    <reaction evidence="14">
        <text>adenosine(2503) in 23S rRNA + 2 reduced [2Fe-2S]-[ferredoxin] + 2 S-adenosyl-L-methionine = 2-methyladenosine(2503) in 23S rRNA + 5'-deoxyadenosine + L-methionine + 2 oxidized [2Fe-2S]-[ferredoxin] + S-adenosyl-L-homocysteine</text>
        <dbReference type="Rhea" id="RHEA:42916"/>
        <dbReference type="Rhea" id="RHEA-COMP:10000"/>
        <dbReference type="Rhea" id="RHEA-COMP:10001"/>
        <dbReference type="Rhea" id="RHEA-COMP:10152"/>
        <dbReference type="Rhea" id="RHEA-COMP:10282"/>
        <dbReference type="ChEBI" id="CHEBI:17319"/>
        <dbReference type="ChEBI" id="CHEBI:33737"/>
        <dbReference type="ChEBI" id="CHEBI:33738"/>
        <dbReference type="ChEBI" id="CHEBI:57844"/>
        <dbReference type="ChEBI" id="CHEBI:57856"/>
        <dbReference type="ChEBI" id="CHEBI:59789"/>
        <dbReference type="ChEBI" id="CHEBI:74411"/>
        <dbReference type="ChEBI" id="CHEBI:74497"/>
        <dbReference type="EC" id="2.1.1.192"/>
    </reaction>
</comment>
<dbReference type="GO" id="GO:0030488">
    <property type="term" value="P:tRNA methylation"/>
    <property type="evidence" value="ECO:0007669"/>
    <property type="project" value="UniProtKB-UniRule"/>
</dbReference>
<evidence type="ECO:0000256" key="11">
    <source>
        <dbReference type="ARBA" id="ARBA00023004"/>
    </source>
</evidence>
<dbReference type="InterPro" id="IPR004383">
    <property type="entry name" value="rRNA_lsu_MTrfase_RlmN/Cfr"/>
</dbReference>
<reference evidence="16 17" key="1">
    <citation type="submission" date="2018-11" db="EMBL/GenBank/DDBJ databases">
        <title>Genomic Encyclopedia of Type Strains, Phase IV (KMG-IV): sequencing the most valuable type-strain genomes for metagenomic binning, comparative biology and taxonomic classification.</title>
        <authorList>
            <person name="Goeker M."/>
        </authorList>
    </citation>
    <scope>NUCLEOTIDE SEQUENCE [LARGE SCALE GENOMIC DNA]</scope>
    <source>
        <strain evidence="16 17">DSM 22027</strain>
    </source>
</reference>
<feature type="binding site" evidence="14">
    <location>
        <begin position="217"/>
        <end position="219"/>
    </location>
    <ligand>
        <name>S-adenosyl-L-methionine</name>
        <dbReference type="ChEBI" id="CHEBI:59789"/>
    </ligand>
</feature>
<dbReference type="OrthoDB" id="9793973at2"/>
<keyword evidence="6 14" id="KW-0489">Methyltransferase</keyword>
<keyword evidence="11 14" id="KW-0408">Iron</keyword>
<dbReference type="SFLD" id="SFLDS00029">
    <property type="entry name" value="Radical_SAM"/>
    <property type="match status" value="1"/>
</dbReference>
<dbReference type="FunFam" id="3.20.20.70:FF:000014">
    <property type="entry name" value="Probable dual-specificity RNA methyltransferase RlmN"/>
    <property type="match status" value="1"/>
</dbReference>
<dbReference type="Pfam" id="PF21016">
    <property type="entry name" value="RlmN_N"/>
    <property type="match status" value="1"/>
</dbReference>
<keyword evidence="12 14" id="KW-0411">Iron-sulfur</keyword>
<feature type="binding site" evidence="14">
    <location>
        <position position="118"/>
    </location>
    <ligand>
        <name>[4Fe-4S] cluster</name>
        <dbReference type="ChEBI" id="CHEBI:49883"/>
        <note>4Fe-4S-S-AdoMet</note>
    </ligand>
</feature>
<keyword evidence="9 14" id="KW-0819">tRNA processing</keyword>
<evidence type="ECO:0000256" key="3">
    <source>
        <dbReference type="ARBA" id="ARBA00022485"/>
    </source>
</evidence>
<feature type="binding site" evidence="14">
    <location>
        <position position="293"/>
    </location>
    <ligand>
        <name>S-adenosyl-L-methionine</name>
        <dbReference type="ChEBI" id="CHEBI:59789"/>
    </ligand>
</feature>
<keyword evidence="3 14" id="KW-0004">4Fe-4S</keyword>
<comment type="caution">
    <text evidence="16">The sequence shown here is derived from an EMBL/GenBank/DDBJ whole genome shotgun (WGS) entry which is preliminary data.</text>
</comment>
<evidence type="ECO:0000256" key="13">
    <source>
        <dbReference type="ARBA" id="ARBA00023157"/>
    </source>
</evidence>
<dbReference type="Gene3D" id="1.10.150.530">
    <property type="match status" value="1"/>
</dbReference>
<keyword evidence="5 14" id="KW-0698">rRNA processing</keyword>
<dbReference type="EMBL" id="RJVA01000010">
    <property type="protein sequence ID" value="ROR01473.1"/>
    <property type="molecule type" value="Genomic_DNA"/>
</dbReference>
<dbReference type="GO" id="GO:0051539">
    <property type="term" value="F:4 iron, 4 sulfur cluster binding"/>
    <property type="evidence" value="ECO:0007669"/>
    <property type="project" value="UniProtKB-UniRule"/>
</dbReference>
<organism evidence="16 17">
    <name type="scientific">Desulfosoma caldarium</name>
    <dbReference type="NCBI Taxonomy" id="610254"/>
    <lineage>
        <taxon>Bacteria</taxon>
        <taxon>Pseudomonadati</taxon>
        <taxon>Thermodesulfobacteriota</taxon>
        <taxon>Syntrophobacteria</taxon>
        <taxon>Syntrophobacterales</taxon>
        <taxon>Syntrophobacteraceae</taxon>
        <taxon>Desulfosoma</taxon>
    </lineage>
</organism>
<dbReference type="GO" id="GO:0005737">
    <property type="term" value="C:cytoplasm"/>
    <property type="evidence" value="ECO:0007669"/>
    <property type="project" value="UniProtKB-SubCell"/>
</dbReference>
<dbReference type="InterPro" id="IPR058240">
    <property type="entry name" value="rSAM_sf"/>
</dbReference>
<evidence type="ECO:0000256" key="8">
    <source>
        <dbReference type="ARBA" id="ARBA00022691"/>
    </source>
</evidence>
<dbReference type="InterPro" id="IPR040072">
    <property type="entry name" value="Methyltransferase_A"/>
</dbReference>
<dbReference type="GO" id="GO:0070475">
    <property type="term" value="P:rRNA base methylation"/>
    <property type="evidence" value="ECO:0007669"/>
    <property type="project" value="UniProtKB-UniRule"/>
</dbReference>
<dbReference type="EC" id="2.1.1.192" evidence="14"/>
<accession>A0A3N1VF11</accession>
<comment type="caution">
    <text evidence="14">Lacks conserved residue(s) required for the propagation of feature annotation.</text>
</comment>
<dbReference type="RefSeq" id="WP_123289193.1">
    <property type="nucleotide sequence ID" value="NZ_RJVA01000010.1"/>
</dbReference>
<dbReference type="SFLD" id="SFLDG01062">
    <property type="entry name" value="methyltransferase_(Class_A)"/>
    <property type="match status" value="1"/>
</dbReference>
<dbReference type="InterPro" id="IPR007197">
    <property type="entry name" value="rSAM"/>
</dbReference>
<keyword evidence="17" id="KW-1185">Reference proteome</keyword>
<comment type="catalytic activity">
    <reaction evidence="14">
        <text>adenosine(37) in tRNA + 2 reduced [2Fe-2S]-[ferredoxin] + 2 S-adenosyl-L-methionine = 2-methyladenosine(37) in tRNA + 5'-deoxyadenosine + L-methionine + 2 oxidized [2Fe-2S]-[ferredoxin] + S-adenosyl-L-homocysteine</text>
        <dbReference type="Rhea" id="RHEA:43332"/>
        <dbReference type="Rhea" id="RHEA-COMP:10000"/>
        <dbReference type="Rhea" id="RHEA-COMP:10001"/>
        <dbReference type="Rhea" id="RHEA-COMP:10162"/>
        <dbReference type="Rhea" id="RHEA-COMP:10485"/>
        <dbReference type="ChEBI" id="CHEBI:17319"/>
        <dbReference type="ChEBI" id="CHEBI:33737"/>
        <dbReference type="ChEBI" id="CHEBI:33738"/>
        <dbReference type="ChEBI" id="CHEBI:57844"/>
        <dbReference type="ChEBI" id="CHEBI:57856"/>
        <dbReference type="ChEBI" id="CHEBI:59789"/>
        <dbReference type="ChEBI" id="CHEBI:74411"/>
        <dbReference type="ChEBI" id="CHEBI:74497"/>
        <dbReference type="EC" id="2.1.1.192"/>
    </reaction>
</comment>
<comment type="function">
    <text evidence="14">Specifically methylates position 2 of adenine 2503 in 23S rRNA and position 2 of adenine 37 in tRNAs.</text>
</comment>
<comment type="miscellaneous">
    <text evidence="14">Reaction proceeds by a ping-pong mechanism involving intermediate methylation of a conserved cysteine residue.</text>
</comment>
<dbReference type="GO" id="GO:0070040">
    <property type="term" value="F:rRNA (adenine(2503)-C2-)-methyltransferase activity"/>
    <property type="evidence" value="ECO:0007669"/>
    <property type="project" value="UniProtKB-UniRule"/>
</dbReference>
<dbReference type="Pfam" id="PF04055">
    <property type="entry name" value="Radical_SAM"/>
    <property type="match status" value="1"/>
</dbReference>
<evidence type="ECO:0000256" key="14">
    <source>
        <dbReference type="HAMAP-Rule" id="MF_01849"/>
    </source>
</evidence>
<comment type="similarity">
    <text evidence="2 14">Belongs to the radical SAM superfamily. RlmN family.</text>
</comment>
<feature type="domain" description="Radical SAM core" evidence="15">
    <location>
        <begin position="100"/>
        <end position="331"/>
    </location>
</feature>
<keyword evidence="13 14" id="KW-1015">Disulfide bond</keyword>
<dbReference type="GO" id="GO:0046872">
    <property type="term" value="F:metal ion binding"/>
    <property type="evidence" value="ECO:0007669"/>
    <property type="project" value="UniProtKB-KW"/>
</dbReference>
<evidence type="ECO:0000256" key="10">
    <source>
        <dbReference type="ARBA" id="ARBA00022723"/>
    </source>
</evidence>